<dbReference type="InterPro" id="IPR045357">
    <property type="entry name" value="Aminopeptidase_N-like_N"/>
</dbReference>
<dbReference type="InterPro" id="IPR027268">
    <property type="entry name" value="Peptidase_M4/M1_CTD_sf"/>
</dbReference>
<reference evidence="7 8" key="1">
    <citation type="submission" date="2019-05" db="EMBL/GenBank/DDBJ databases">
        <title>The Complete Genome Sequence of the n-alkane-degrading Desulfoglaeba alkanexedens ALDC reveals multiple alkylsuccinate synthase gene clusters.</title>
        <authorList>
            <person name="Callaghan A.V."/>
            <person name="Davidova I.A."/>
            <person name="Duncan K.E."/>
            <person name="Morris B."/>
            <person name="McInerney M.J."/>
        </authorList>
    </citation>
    <scope>NUCLEOTIDE SEQUENCE [LARGE SCALE GENOMIC DNA]</scope>
    <source>
        <strain evidence="7 8">ALDC</strain>
    </source>
</reference>
<feature type="domain" description="Aminopeptidase N-like N-terminal" evidence="6">
    <location>
        <begin position="23"/>
        <end position="214"/>
    </location>
</feature>
<dbReference type="InterPro" id="IPR037144">
    <property type="entry name" value="Peptidase_M1_pepN_C_sf"/>
</dbReference>
<dbReference type="Gene3D" id="1.10.390.10">
    <property type="entry name" value="Neutral Protease Domain 2"/>
    <property type="match status" value="1"/>
</dbReference>
<evidence type="ECO:0000259" key="6">
    <source>
        <dbReference type="Pfam" id="PF17900"/>
    </source>
</evidence>
<feature type="domain" description="Peptidase M1 membrane alanine aminopeptidase" evidence="3">
    <location>
        <begin position="255"/>
        <end position="470"/>
    </location>
</feature>
<dbReference type="EMBL" id="CP040098">
    <property type="protein sequence ID" value="QCQ20779.1"/>
    <property type="molecule type" value="Genomic_DNA"/>
</dbReference>
<dbReference type="SUPFAM" id="SSF63737">
    <property type="entry name" value="Leukotriene A4 hydrolase N-terminal domain"/>
    <property type="match status" value="1"/>
</dbReference>
<dbReference type="Gene3D" id="1.25.50.10">
    <property type="entry name" value="Peptidase M1, alanyl aminopeptidase, C-terminal domain"/>
    <property type="match status" value="1"/>
</dbReference>
<dbReference type="Pfam" id="PF17432">
    <property type="entry name" value="DUF3458_C"/>
    <property type="match status" value="1"/>
</dbReference>
<evidence type="ECO:0000256" key="1">
    <source>
        <dbReference type="ARBA" id="ARBA00022438"/>
    </source>
</evidence>
<keyword evidence="1" id="KW-0378">Hydrolase</keyword>
<dbReference type="OrthoDB" id="9816201at2"/>
<dbReference type="PANTHER" id="PTHR46322:SF1">
    <property type="entry name" value="PUROMYCIN-SENSITIVE AMINOPEPTIDASE"/>
    <property type="match status" value="1"/>
</dbReference>
<name>A0A4P8KZ33_9BACT</name>
<dbReference type="InterPro" id="IPR012779">
    <property type="entry name" value="Peptidase_M1_pepN"/>
</dbReference>
<evidence type="ECO:0000259" key="3">
    <source>
        <dbReference type="Pfam" id="PF01433"/>
    </source>
</evidence>
<dbReference type="GO" id="GO:0008237">
    <property type="term" value="F:metallopeptidase activity"/>
    <property type="evidence" value="ECO:0007669"/>
    <property type="project" value="InterPro"/>
</dbReference>
<reference evidence="7 8" key="2">
    <citation type="submission" date="2019-05" db="EMBL/GenBank/DDBJ databases">
        <authorList>
            <person name="Suflita J.M."/>
            <person name="Marks C.R."/>
        </authorList>
    </citation>
    <scope>NUCLEOTIDE SEQUENCE [LARGE SCALE GENOMIC DNA]</scope>
    <source>
        <strain evidence="7 8">ALDC</strain>
    </source>
</reference>
<dbReference type="InterPro" id="IPR024601">
    <property type="entry name" value="Peptidase_M1_pepN_C"/>
</dbReference>
<dbReference type="InterPro" id="IPR038438">
    <property type="entry name" value="PepN_Ig-like_sf"/>
</dbReference>
<evidence type="ECO:0000259" key="4">
    <source>
        <dbReference type="Pfam" id="PF11940"/>
    </source>
</evidence>
<evidence type="ECO:0000259" key="5">
    <source>
        <dbReference type="Pfam" id="PF17432"/>
    </source>
</evidence>
<dbReference type="AlphaFoldDB" id="A0A4P8KZ33"/>
<evidence type="ECO:0000256" key="2">
    <source>
        <dbReference type="SAM" id="MobiDB-lite"/>
    </source>
</evidence>
<dbReference type="InterPro" id="IPR014782">
    <property type="entry name" value="Peptidase_M1_dom"/>
</dbReference>
<evidence type="ECO:0000313" key="7">
    <source>
        <dbReference type="EMBL" id="QCQ20779.1"/>
    </source>
</evidence>
<dbReference type="Pfam" id="PF17900">
    <property type="entry name" value="Peptidase_M1_N"/>
    <property type="match status" value="1"/>
</dbReference>
<proteinExistence type="predicted"/>
<dbReference type="KEGG" id="dax:FDQ92_00290"/>
<dbReference type="PANTHER" id="PTHR46322">
    <property type="entry name" value="PUROMYCIN-SENSITIVE AMINOPEPTIDASE"/>
    <property type="match status" value="1"/>
</dbReference>
<accession>A0A4P8KZ33</accession>
<keyword evidence="1" id="KW-0031">Aminopeptidase</keyword>
<dbReference type="Gene3D" id="2.60.40.1730">
    <property type="entry name" value="tricorn interacting facor f3 domain"/>
    <property type="match status" value="1"/>
</dbReference>
<evidence type="ECO:0000313" key="8">
    <source>
        <dbReference type="Proteomes" id="UP000298602"/>
    </source>
</evidence>
<gene>
    <name evidence="7" type="ORF">FDQ92_00290</name>
</gene>
<keyword evidence="8" id="KW-1185">Reference proteome</keyword>
<dbReference type="Gene3D" id="2.60.40.1840">
    <property type="match status" value="1"/>
</dbReference>
<dbReference type="GO" id="GO:0008270">
    <property type="term" value="F:zinc ion binding"/>
    <property type="evidence" value="ECO:0007669"/>
    <property type="project" value="InterPro"/>
</dbReference>
<feature type="domain" description="Peptidase M1 alanyl aminopeptidase C-terminal" evidence="5">
    <location>
        <begin position="573"/>
        <end position="869"/>
    </location>
</feature>
<dbReference type="GO" id="GO:0004177">
    <property type="term" value="F:aminopeptidase activity"/>
    <property type="evidence" value="ECO:0007669"/>
    <property type="project" value="UniProtKB-KW"/>
</dbReference>
<dbReference type="RefSeq" id="WP_137422749.1">
    <property type="nucleotide sequence ID" value="NZ_CP040098.1"/>
</dbReference>
<dbReference type="InterPro" id="IPR042097">
    <property type="entry name" value="Aminopeptidase_N-like_N_sf"/>
</dbReference>
<keyword evidence="1" id="KW-0645">Protease</keyword>
<feature type="region of interest" description="Disordered" evidence="2">
    <location>
        <begin position="179"/>
        <end position="198"/>
    </location>
</feature>
<feature type="domain" description="Peptidase M1 alanyl aminopeptidase Ig-like fold" evidence="4">
    <location>
        <begin position="475"/>
        <end position="564"/>
    </location>
</feature>
<protein>
    <submittedName>
        <fullName evidence="7">DUF3458 domain-containing protein</fullName>
    </submittedName>
</protein>
<dbReference type="InterPro" id="IPR035414">
    <property type="entry name" value="Peptidase_M1_pepN_Ig-like"/>
</dbReference>
<organism evidence="7 8">
    <name type="scientific">Desulfoglaeba alkanexedens ALDC</name>
    <dbReference type="NCBI Taxonomy" id="980445"/>
    <lineage>
        <taxon>Bacteria</taxon>
        <taxon>Pseudomonadati</taxon>
        <taxon>Thermodesulfobacteriota</taxon>
        <taxon>Syntrophobacteria</taxon>
        <taxon>Syntrophobacterales</taxon>
        <taxon>Syntrophobacteraceae</taxon>
        <taxon>Desulfoglaeba</taxon>
    </lineage>
</organism>
<dbReference type="Pfam" id="PF01433">
    <property type="entry name" value="Peptidase_M1"/>
    <property type="match status" value="1"/>
</dbReference>
<sequence length="889" mass="101980">MQRRRFKFLREDFGDLPVRLEHLRLYISFFEDRVEVTNTLRLKASTSLQALDLDARDLEIHEVAWIEGGTDDEPGAERPLDHEVRSVENKLRVFLPRRLEPGDPFRIRTRTTCRPSEHILEGIYRDTTPEGAPQQYMSQCQQWGFQRIAPILDDCRAKCTLTTTLEGDARYTHLISNGNISRRHNPEGRSVLKPGDPGRQVITYENPVPMAPYLFIACAGTWDTLEDRVTYPDGRTVRLEYLVPPGRAEQARIPMEILKDAVLWVRETQGYTYSGETYRTICMNKSNFGGMENVGNTTIVTDAALIDEHSLDSHILYAHAVIVHEFEHNQCGSETTMETPFDMWLNEAFTVDVERRYMADRFDPAFIRLQQVDSIRNPLLGPLAIEDGGHAGRIVREGFNDPDELVDAVTYVKAAEVIRMLRLLLGEDVFRRGKDIYFSRYRHGNANTDQFFACFEEVSSRSLDRFKRQWLYRIGYPAVRAETSFDPARGRFEAIFRQDPEGEAQEPFPLPIALALVAEDGRDIPGTAGIFECDGTEARWVVDNLRERPAFASMNRGASFYGTFHHVNATPEERRAQVLKDPDPFNRVEAFRLLTDRERVRLLLDPDAEIDGAWLDLYGRLLDEPDLPSSLRAYFLRIDEQPLDRKYAAWYPELVAARDRLMKEVNRRYREDLVAHFQAIDTRRQPTTPRDGIEERLLKSVLLDLIAVDDSEASHRIILDHFRSAANATDRVAALSALNRSSAPQRREILEQVYRDWHGHLSGYANYLKVVAGGSCDDVFEMIEKEKNRPSFDITQPTWSRALFVTMAANTRKVWTDEGIQWIADRVVELAPVNSTVASRLLNTFQQVNRLRPPLKEKVREALRYIADRVPDSVSATIAGQVRSYLGDP</sequence>
<dbReference type="Gene3D" id="3.30.2010.30">
    <property type="match status" value="1"/>
</dbReference>
<dbReference type="SUPFAM" id="SSF55486">
    <property type="entry name" value="Metalloproteases ('zincins'), catalytic domain"/>
    <property type="match status" value="1"/>
</dbReference>
<dbReference type="Pfam" id="PF11940">
    <property type="entry name" value="DUF3458"/>
    <property type="match status" value="1"/>
</dbReference>
<dbReference type="Proteomes" id="UP000298602">
    <property type="component" value="Chromosome"/>
</dbReference>